<evidence type="ECO:0000313" key="10">
    <source>
        <dbReference type="Proteomes" id="UP000198668"/>
    </source>
</evidence>
<evidence type="ECO:0000256" key="2">
    <source>
        <dbReference type="ARBA" id="ARBA00009677"/>
    </source>
</evidence>
<comment type="subcellular location">
    <subcellularLocation>
        <location evidence="1 6">Bacterial flagellum basal body</location>
    </subcellularLocation>
</comment>
<dbReference type="InterPro" id="IPR006299">
    <property type="entry name" value="FlgC"/>
</dbReference>
<keyword evidence="9" id="KW-0969">Cilium</keyword>
<dbReference type="GO" id="GO:0071978">
    <property type="term" value="P:bacterial-type flagellum-dependent swarming motility"/>
    <property type="evidence" value="ECO:0007669"/>
    <property type="project" value="TreeGrafter"/>
</dbReference>
<comment type="subunit">
    <text evidence="5 6">The basal body constitutes a major portion of the flagellar organelle and consists of four rings (L,P,S, and M) mounted on a central rod. The rod consists of about 26 subunits of FlgG in the distal portion, and FlgB, FlgC and FlgF are thought to build up the proximal portion of the rod with about 6 subunits each.</text>
</comment>
<keyword evidence="4 6" id="KW-0975">Bacterial flagellum</keyword>
<dbReference type="OrthoDB" id="9794148at2"/>
<keyword evidence="10" id="KW-1185">Reference proteome</keyword>
<evidence type="ECO:0000256" key="1">
    <source>
        <dbReference type="ARBA" id="ARBA00004117"/>
    </source>
</evidence>
<gene>
    <name evidence="9" type="ORF">SAMN04489868_10169</name>
</gene>
<protein>
    <recommendedName>
        <fullName evidence="3 6">Flagellar basal-body rod protein FlgC</fullName>
    </recommendedName>
</protein>
<dbReference type="InterPro" id="IPR010930">
    <property type="entry name" value="Flg_bb/hook_C_dom"/>
</dbReference>
<accession>A0A1I3AN83</accession>
<feature type="domain" description="Flagellar basal-body/hook protein C-terminal" evidence="8">
    <location>
        <begin position="94"/>
        <end position="137"/>
    </location>
</feature>
<dbReference type="RefSeq" id="WP_092090717.1">
    <property type="nucleotide sequence ID" value="NZ_FOQE01000001.1"/>
</dbReference>
<evidence type="ECO:0000313" key="9">
    <source>
        <dbReference type="EMBL" id="SFH51527.1"/>
    </source>
</evidence>
<dbReference type="Pfam" id="PF00460">
    <property type="entry name" value="Flg_bb_rod"/>
    <property type="match status" value="1"/>
</dbReference>
<evidence type="ECO:0000259" key="8">
    <source>
        <dbReference type="Pfam" id="PF06429"/>
    </source>
</evidence>
<dbReference type="AlphaFoldDB" id="A0A1I3AN83"/>
<dbReference type="PROSITE" id="PS00588">
    <property type="entry name" value="FLAGELLA_BB_ROD"/>
    <property type="match status" value="1"/>
</dbReference>
<dbReference type="InterPro" id="IPR001444">
    <property type="entry name" value="Flag_bb_rod_N"/>
</dbReference>
<dbReference type="Pfam" id="PF06429">
    <property type="entry name" value="Flg_bbr_C"/>
    <property type="match status" value="1"/>
</dbReference>
<evidence type="ECO:0000259" key="7">
    <source>
        <dbReference type="Pfam" id="PF00460"/>
    </source>
</evidence>
<dbReference type="EMBL" id="FOQE01000001">
    <property type="protein sequence ID" value="SFH51527.1"/>
    <property type="molecule type" value="Genomic_DNA"/>
</dbReference>
<dbReference type="PANTHER" id="PTHR30435:SF2">
    <property type="entry name" value="FLAGELLAR BASAL-BODY ROD PROTEIN FLGC"/>
    <property type="match status" value="1"/>
</dbReference>
<dbReference type="PANTHER" id="PTHR30435">
    <property type="entry name" value="FLAGELLAR PROTEIN"/>
    <property type="match status" value="1"/>
</dbReference>
<keyword evidence="9" id="KW-0966">Cell projection</keyword>
<organism evidence="9 10">
    <name type="scientific">Pisciglobus halotolerans</name>
    <dbReference type="NCBI Taxonomy" id="745365"/>
    <lineage>
        <taxon>Bacteria</taxon>
        <taxon>Bacillati</taxon>
        <taxon>Bacillota</taxon>
        <taxon>Bacilli</taxon>
        <taxon>Lactobacillales</taxon>
        <taxon>Carnobacteriaceae</taxon>
    </lineage>
</organism>
<dbReference type="GO" id="GO:0030694">
    <property type="term" value="C:bacterial-type flagellum basal body, rod"/>
    <property type="evidence" value="ECO:0007669"/>
    <property type="project" value="UniProtKB-UniRule"/>
</dbReference>
<dbReference type="NCBIfam" id="TIGR01395">
    <property type="entry name" value="FlgC"/>
    <property type="match status" value="1"/>
</dbReference>
<comment type="similarity">
    <text evidence="2">Belongs to the flagella basal body rod proteins family.</text>
</comment>
<evidence type="ECO:0000256" key="4">
    <source>
        <dbReference type="ARBA" id="ARBA00023143"/>
    </source>
</evidence>
<evidence type="ECO:0000256" key="3">
    <source>
        <dbReference type="ARBA" id="ARBA00017941"/>
    </source>
</evidence>
<evidence type="ECO:0000256" key="6">
    <source>
        <dbReference type="RuleBase" id="RU362062"/>
    </source>
</evidence>
<feature type="domain" description="Flagellar basal body rod protein N-terminal" evidence="7">
    <location>
        <begin position="7"/>
        <end position="35"/>
    </location>
</feature>
<dbReference type="Proteomes" id="UP000198668">
    <property type="component" value="Unassembled WGS sequence"/>
</dbReference>
<reference evidence="9 10" key="1">
    <citation type="submission" date="2016-10" db="EMBL/GenBank/DDBJ databases">
        <authorList>
            <person name="de Groot N.N."/>
        </authorList>
    </citation>
    <scope>NUCLEOTIDE SEQUENCE [LARGE SCALE GENOMIC DNA]</scope>
    <source>
        <strain evidence="9 10">DSM 27630</strain>
    </source>
</reference>
<keyword evidence="9" id="KW-0282">Flagellum</keyword>
<proteinExistence type="inferred from homology"/>
<dbReference type="InterPro" id="IPR019776">
    <property type="entry name" value="Flagellar_basal_body_rod_CS"/>
</dbReference>
<name>A0A1I3AN83_9LACT</name>
<evidence type="ECO:0000256" key="5">
    <source>
        <dbReference type="ARBA" id="ARBA00025933"/>
    </source>
</evidence>
<sequence length="141" mass="15449">MSVFDSMRINGSGLTLERLKLDTISTNVANVNTTRTAEGGPYRKKEVTFEENLMSKKNGLGGMEKSFGVKPTGIEESDEILLAYDPLSPDADEDGYVQQSNVNMADEMVEMMNTLRTYEANTTALNASKSILKKALEISAN</sequence>